<dbReference type="InterPro" id="IPR036736">
    <property type="entry name" value="ACP-like_sf"/>
</dbReference>
<evidence type="ECO:0000256" key="1">
    <source>
        <dbReference type="ARBA" id="ARBA00022450"/>
    </source>
</evidence>
<feature type="domain" description="Carrier" evidence="3">
    <location>
        <begin position="8"/>
        <end position="83"/>
    </location>
</feature>
<sequence length="108" mass="12008">MSVPQNGAHGDVLESVLVHCWESALRQQPIGPHDNFFAIGGHSLVAMRIAHRLRKTFGVPVDYVLLLEHPTIAALAQKLRDSGFVTPELDRAGREYLVTHRLPVPDPR</sequence>
<evidence type="ECO:0000256" key="2">
    <source>
        <dbReference type="ARBA" id="ARBA00022553"/>
    </source>
</evidence>
<keyword evidence="1" id="KW-0596">Phosphopantetheine</keyword>
<dbReference type="InterPro" id="IPR009081">
    <property type="entry name" value="PP-bd_ACP"/>
</dbReference>
<dbReference type="EMBL" id="JADBEB010000001">
    <property type="protein sequence ID" value="MBE1489195.1"/>
    <property type="molecule type" value="Genomic_DNA"/>
</dbReference>
<dbReference type="GO" id="GO:0043041">
    <property type="term" value="P:amino acid activation for nonribosomal peptide biosynthetic process"/>
    <property type="evidence" value="ECO:0007669"/>
    <property type="project" value="TreeGrafter"/>
</dbReference>
<dbReference type="SUPFAM" id="SSF47336">
    <property type="entry name" value="ACP-like"/>
    <property type="match status" value="1"/>
</dbReference>
<dbReference type="Proteomes" id="UP000649753">
    <property type="component" value="Unassembled WGS sequence"/>
</dbReference>
<dbReference type="SMART" id="SM00823">
    <property type="entry name" value="PKS_PP"/>
    <property type="match status" value="1"/>
</dbReference>
<dbReference type="InterPro" id="IPR020806">
    <property type="entry name" value="PKS_PP-bd"/>
</dbReference>
<gene>
    <name evidence="4" type="ORF">H4W31_004833</name>
</gene>
<dbReference type="GO" id="GO:0005829">
    <property type="term" value="C:cytosol"/>
    <property type="evidence" value="ECO:0007669"/>
    <property type="project" value="TreeGrafter"/>
</dbReference>
<keyword evidence="5" id="KW-1185">Reference proteome</keyword>
<keyword evidence="2" id="KW-0597">Phosphoprotein</keyword>
<accession>A0A927QYG6</accession>
<dbReference type="Pfam" id="PF00550">
    <property type="entry name" value="PP-binding"/>
    <property type="match status" value="1"/>
</dbReference>
<organism evidence="4 5">
    <name type="scientific">Plantactinospora soyae</name>
    <dbReference type="NCBI Taxonomy" id="1544732"/>
    <lineage>
        <taxon>Bacteria</taxon>
        <taxon>Bacillati</taxon>
        <taxon>Actinomycetota</taxon>
        <taxon>Actinomycetes</taxon>
        <taxon>Micromonosporales</taxon>
        <taxon>Micromonosporaceae</taxon>
        <taxon>Plantactinospora</taxon>
    </lineage>
</organism>
<dbReference type="Gene3D" id="1.10.1200.10">
    <property type="entry name" value="ACP-like"/>
    <property type="match status" value="1"/>
</dbReference>
<protein>
    <submittedName>
        <fullName evidence="4">Aryl carrier-like protein</fullName>
    </submittedName>
</protein>
<evidence type="ECO:0000313" key="5">
    <source>
        <dbReference type="Proteomes" id="UP000649753"/>
    </source>
</evidence>
<proteinExistence type="predicted"/>
<dbReference type="AlphaFoldDB" id="A0A927QYG6"/>
<dbReference type="PANTHER" id="PTHR45527:SF1">
    <property type="entry name" value="FATTY ACID SYNTHASE"/>
    <property type="match status" value="1"/>
</dbReference>
<dbReference type="PROSITE" id="PS50075">
    <property type="entry name" value="CARRIER"/>
    <property type="match status" value="1"/>
</dbReference>
<dbReference type="GO" id="GO:0031177">
    <property type="term" value="F:phosphopantetheine binding"/>
    <property type="evidence" value="ECO:0007669"/>
    <property type="project" value="InterPro"/>
</dbReference>
<dbReference type="GO" id="GO:0044550">
    <property type="term" value="P:secondary metabolite biosynthetic process"/>
    <property type="evidence" value="ECO:0007669"/>
    <property type="project" value="TreeGrafter"/>
</dbReference>
<evidence type="ECO:0000259" key="3">
    <source>
        <dbReference type="PROSITE" id="PS50075"/>
    </source>
</evidence>
<evidence type="ECO:0000313" key="4">
    <source>
        <dbReference type="EMBL" id="MBE1489195.1"/>
    </source>
</evidence>
<dbReference type="RefSeq" id="WP_192768703.1">
    <property type="nucleotide sequence ID" value="NZ_JADBEB010000001.1"/>
</dbReference>
<reference evidence="4" key="1">
    <citation type="submission" date="2020-10" db="EMBL/GenBank/DDBJ databases">
        <title>Sequencing the genomes of 1000 actinobacteria strains.</title>
        <authorList>
            <person name="Klenk H.-P."/>
        </authorList>
    </citation>
    <scope>NUCLEOTIDE SEQUENCE</scope>
    <source>
        <strain evidence="4">DSM 46832</strain>
    </source>
</reference>
<comment type="caution">
    <text evidence="4">The sequence shown here is derived from an EMBL/GenBank/DDBJ whole genome shotgun (WGS) entry which is preliminary data.</text>
</comment>
<dbReference type="PANTHER" id="PTHR45527">
    <property type="entry name" value="NONRIBOSOMAL PEPTIDE SYNTHETASE"/>
    <property type="match status" value="1"/>
</dbReference>
<dbReference type="PROSITE" id="PS00012">
    <property type="entry name" value="PHOSPHOPANTETHEINE"/>
    <property type="match status" value="1"/>
</dbReference>
<name>A0A927QYG6_9ACTN</name>
<dbReference type="InterPro" id="IPR006162">
    <property type="entry name" value="Ppantetheine_attach_site"/>
</dbReference>